<reference evidence="2 3" key="1">
    <citation type="submission" date="2017-06" db="EMBL/GenBank/DDBJ databases">
        <title>Draft genome sequence of a variant of Elsinoe murrayae.</title>
        <authorList>
            <person name="Cheng Q."/>
        </authorList>
    </citation>
    <scope>NUCLEOTIDE SEQUENCE [LARGE SCALE GENOMIC DNA]</scope>
    <source>
        <strain evidence="2 3">CQ-2017a</strain>
    </source>
</reference>
<dbReference type="OrthoDB" id="5153521at2759"/>
<dbReference type="EMBL" id="NKHZ01000068">
    <property type="protein sequence ID" value="PNS15843.1"/>
    <property type="molecule type" value="Genomic_DNA"/>
</dbReference>
<evidence type="ECO:0000313" key="3">
    <source>
        <dbReference type="Proteomes" id="UP000243797"/>
    </source>
</evidence>
<feature type="region of interest" description="Disordered" evidence="1">
    <location>
        <begin position="1"/>
        <end position="78"/>
    </location>
</feature>
<proteinExistence type="predicted"/>
<feature type="compositionally biased region" description="Basic and acidic residues" evidence="1">
    <location>
        <begin position="11"/>
        <end position="21"/>
    </location>
</feature>
<dbReference type="AlphaFoldDB" id="A0A2K1QLZ8"/>
<feature type="compositionally biased region" description="Polar residues" evidence="1">
    <location>
        <begin position="61"/>
        <end position="71"/>
    </location>
</feature>
<organism evidence="2 3">
    <name type="scientific">Sphaceloma murrayae</name>
    <dbReference type="NCBI Taxonomy" id="2082308"/>
    <lineage>
        <taxon>Eukaryota</taxon>
        <taxon>Fungi</taxon>
        <taxon>Dikarya</taxon>
        <taxon>Ascomycota</taxon>
        <taxon>Pezizomycotina</taxon>
        <taxon>Dothideomycetes</taxon>
        <taxon>Dothideomycetidae</taxon>
        <taxon>Myriangiales</taxon>
        <taxon>Elsinoaceae</taxon>
        <taxon>Sphaceloma</taxon>
    </lineage>
</organism>
<protein>
    <submittedName>
        <fullName evidence="2">Uncharacterized protein</fullName>
    </submittedName>
</protein>
<comment type="caution">
    <text evidence="2">The sequence shown here is derived from an EMBL/GenBank/DDBJ whole genome shotgun (WGS) entry which is preliminary data.</text>
</comment>
<dbReference type="InParanoid" id="A0A2K1QLZ8"/>
<evidence type="ECO:0000256" key="1">
    <source>
        <dbReference type="SAM" id="MobiDB-lite"/>
    </source>
</evidence>
<name>A0A2K1QLZ8_9PEZI</name>
<feature type="compositionally biased region" description="Low complexity" evidence="1">
    <location>
        <begin position="22"/>
        <end position="35"/>
    </location>
</feature>
<dbReference type="Proteomes" id="UP000243797">
    <property type="component" value="Unassembled WGS sequence"/>
</dbReference>
<accession>A0A2K1QLZ8</accession>
<keyword evidence="3" id="KW-1185">Reference proteome</keyword>
<evidence type="ECO:0000313" key="2">
    <source>
        <dbReference type="EMBL" id="PNS15843.1"/>
    </source>
</evidence>
<sequence>MSMPMPMSTKSDLRSTTRDAQRAATAKAKWAHGATNPVGRQGTHPRPLRMSDMTHGRSPKTRVSGSSNKAAHSTRADIEGVAADWPSLAVTLGSSPGAWSDATSEDEAAEAVRLVDEYESLGDVYGAGDEAPGSGSQVLHGALKRAIEQFEDRETVKLVRNEWALVDGEGEVVASPRKGKKEEWIDGEEFEMV</sequence>
<gene>
    <name evidence="2" type="ORF">CAC42_4295</name>
</gene>